<accession>A0A0L0HG81</accession>
<evidence type="ECO:0000256" key="12">
    <source>
        <dbReference type="ARBA" id="ARBA00022968"/>
    </source>
</evidence>
<feature type="compositionally biased region" description="Low complexity" evidence="21">
    <location>
        <begin position="505"/>
        <end position="516"/>
    </location>
</feature>
<dbReference type="GO" id="GO:0005789">
    <property type="term" value="C:endoplasmic reticulum membrane"/>
    <property type="evidence" value="ECO:0007669"/>
    <property type="project" value="UniProtKB-SubCell"/>
</dbReference>
<comment type="pathway">
    <text evidence="4">Glycan metabolism; heparan sulfate biosynthesis.</text>
</comment>
<keyword evidence="14" id="KW-0333">Golgi apparatus</keyword>
<keyword evidence="11" id="KW-0256">Endoplasmic reticulum</keyword>
<evidence type="ECO:0000313" key="23">
    <source>
        <dbReference type="EMBL" id="KND00047.1"/>
    </source>
</evidence>
<evidence type="ECO:0000256" key="9">
    <source>
        <dbReference type="ARBA" id="ARBA00022692"/>
    </source>
</evidence>
<evidence type="ECO:0000256" key="17">
    <source>
        <dbReference type="ARBA" id="ARBA00023180"/>
    </source>
</evidence>
<keyword evidence="12" id="KW-0735">Signal-anchor</keyword>
<name>A0A0L0HG81_SPIPD</name>
<evidence type="ECO:0000256" key="13">
    <source>
        <dbReference type="ARBA" id="ARBA00022989"/>
    </source>
</evidence>
<dbReference type="GO" id="GO:0050650">
    <property type="term" value="P:chondroitin sulfate proteoglycan biosynthetic process"/>
    <property type="evidence" value="ECO:0007669"/>
    <property type="project" value="TreeGrafter"/>
</dbReference>
<proteinExistence type="inferred from homology"/>
<dbReference type="Proteomes" id="UP000053201">
    <property type="component" value="Unassembled WGS sequence"/>
</dbReference>
<keyword evidence="24" id="KW-1185">Reference proteome</keyword>
<dbReference type="STRING" id="645134.A0A0L0HG81"/>
<dbReference type="Pfam" id="PF02485">
    <property type="entry name" value="Branch"/>
    <property type="match status" value="1"/>
</dbReference>
<organism evidence="23 24">
    <name type="scientific">Spizellomyces punctatus (strain DAOM BR117)</name>
    <dbReference type="NCBI Taxonomy" id="645134"/>
    <lineage>
        <taxon>Eukaryota</taxon>
        <taxon>Fungi</taxon>
        <taxon>Fungi incertae sedis</taxon>
        <taxon>Chytridiomycota</taxon>
        <taxon>Chytridiomycota incertae sedis</taxon>
        <taxon>Chytridiomycetes</taxon>
        <taxon>Spizellomycetales</taxon>
        <taxon>Spizellomycetaceae</taxon>
        <taxon>Spizellomyces</taxon>
    </lineage>
</organism>
<gene>
    <name evidence="23" type="ORF">SPPG_04391</name>
</gene>
<feature type="coiled-coil region" evidence="20">
    <location>
        <begin position="234"/>
        <end position="318"/>
    </location>
</feature>
<evidence type="ECO:0000256" key="2">
    <source>
        <dbReference type="ARBA" id="ARBA00004648"/>
    </source>
</evidence>
<keyword evidence="15 22" id="KW-0472">Membrane</keyword>
<keyword evidence="16" id="KW-1015">Disulfide bond</keyword>
<evidence type="ECO:0000256" key="19">
    <source>
        <dbReference type="ARBA" id="ARBA00047847"/>
    </source>
</evidence>
<feature type="compositionally biased region" description="Basic and acidic residues" evidence="21">
    <location>
        <begin position="489"/>
        <end position="504"/>
    </location>
</feature>
<dbReference type="GO" id="GO:0015012">
    <property type="term" value="P:heparan sulfate proteoglycan biosynthetic process"/>
    <property type="evidence" value="ECO:0007669"/>
    <property type="project" value="UniProtKB-UniPathway"/>
</dbReference>
<evidence type="ECO:0000313" key="24">
    <source>
        <dbReference type="Proteomes" id="UP000053201"/>
    </source>
</evidence>
<dbReference type="UniPathway" id="UPA00755"/>
<comment type="pathway">
    <text evidence="3">Glycan metabolism; chondroitin sulfate biosynthesis.</text>
</comment>
<evidence type="ECO:0000256" key="10">
    <source>
        <dbReference type="ARBA" id="ARBA00022723"/>
    </source>
</evidence>
<keyword evidence="20" id="KW-0175">Coiled coil</keyword>
<dbReference type="GO" id="GO:0030158">
    <property type="term" value="F:protein xylosyltransferase activity"/>
    <property type="evidence" value="ECO:0007669"/>
    <property type="project" value="UniProtKB-EC"/>
</dbReference>
<dbReference type="PANTHER" id="PTHR46025">
    <property type="entry name" value="XYLOSYLTRANSFERASE OXT"/>
    <property type="match status" value="1"/>
</dbReference>
<evidence type="ECO:0000256" key="5">
    <source>
        <dbReference type="ARBA" id="ARBA00010195"/>
    </source>
</evidence>
<sequence length="879" mass="99317">MLGLEKSTLDRSSPFAALTSFATAVSNSDKNDKRPPTSIIQGGRRSFRHMGKGSGGGGPPAATPSSILKRLRRPGCLRGVICIALMCFVAYTVLLSGPTGRGYRDVIRATTSPLARPPAVQHQNDAEDHSLYHDAKGGRLEEHPKGQVPIQERPDERSSYHNVEAGHSEEPRLVPGRGSSRLPAAKLPDPITGSTDTSNPVVPPPDSDPSRRPMSRPDGLLAGLFPGKNSNETITYLLEQYDALKRNLQEEIEKAVKADRERRNNEQKQLLEAELAQRIGVERQTIEKEYEKKLASELERVNANKQQADKTVKAELDRIFTIQESSDPSSRIFNPDLALKMHGTKEVRLAGFKWCTTLEGADFNAWIHIAPLGGNLITANPSRSLAASMIDALARKVYDNVMSWAEHESFDPTNVRRFACYMAAHGKNEYALATDGMWLLHVNGTAYFPELTLEGPGNSPVRGQKQLGGRHNRRAVEPTGEQDNAVLQGDHKDKKDSNADDKEGSNNAPTNTSSSALKFIKNRSDPPPKQRHSAPTTPLPNRRRYKIAYLLLVHERLDVFSTLFDALYDQDGVFLIHVDAKRSDFRAEVHKWLSSHKVYADSDNIFVMENSFNMNWGASSIVFGQLQGFFTLMDLADWDYVINLSGYDYPVRSSKAIHAILERDPGKAYIEHWYDSEIEWRLERPFFLTRSRTSVRTPSTAPERRFPLDHRFRAIKHHQWMILPRAFVQYLRSSPDAHDLLAWSEHSWIPDESYFGMVALAKSSTEGGWSDKVINDCKRFIYFEKGAMHPIWLKNGDEGKLEPGGKVEVSLPLNSTQLADPSKRPREFFFVRKINSLWEKGIRQWMDDRRREVDEALKEEIEAVDKRFWDGEESDYSIY</sequence>
<dbReference type="InterPro" id="IPR043538">
    <property type="entry name" value="XYLT"/>
</dbReference>
<dbReference type="InterPro" id="IPR003406">
    <property type="entry name" value="Glyco_trans_14"/>
</dbReference>
<evidence type="ECO:0000256" key="11">
    <source>
        <dbReference type="ARBA" id="ARBA00022824"/>
    </source>
</evidence>
<dbReference type="AlphaFoldDB" id="A0A0L0HG81"/>
<evidence type="ECO:0000256" key="22">
    <source>
        <dbReference type="SAM" id="Phobius"/>
    </source>
</evidence>
<feature type="region of interest" description="Disordered" evidence="21">
    <location>
        <begin position="26"/>
        <end position="66"/>
    </location>
</feature>
<evidence type="ECO:0000256" key="6">
    <source>
        <dbReference type="ARBA" id="ARBA00011972"/>
    </source>
</evidence>
<dbReference type="RefSeq" id="XP_016608086.1">
    <property type="nucleotide sequence ID" value="XM_016752630.1"/>
</dbReference>
<dbReference type="InParanoid" id="A0A0L0HG81"/>
<evidence type="ECO:0000256" key="4">
    <source>
        <dbReference type="ARBA" id="ARBA00005093"/>
    </source>
</evidence>
<dbReference type="EC" id="2.4.2.26" evidence="6"/>
<comment type="similarity">
    <text evidence="5">Belongs to the glycosyltransferase 14 family. XylT subfamily.</text>
</comment>
<evidence type="ECO:0000256" key="1">
    <source>
        <dbReference type="ARBA" id="ARBA00004323"/>
    </source>
</evidence>
<keyword evidence="13 22" id="KW-1133">Transmembrane helix</keyword>
<evidence type="ECO:0000256" key="15">
    <source>
        <dbReference type="ARBA" id="ARBA00023136"/>
    </source>
</evidence>
<dbReference type="EMBL" id="KQ257456">
    <property type="protein sequence ID" value="KND00047.1"/>
    <property type="molecule type" value="Genomic_DNA"/>
</dbReference>
<dbReference type="GeneID" id="27687842"/>
<dbReference type="GO" id="GO:0046872">
    <property type="term" value="F:metal ion binding"/>
    <property type="evidence" value="ECO:0007669"/>
    <property type="project" value="UniProtKB-KW"/>
</dbReference>
<dbReference type="GO" id="GO:0000139">
    <property type="term" value="C:Golgi membrane"/>
    <property type="evidence" value="ECO:0007669"/>
    <property type="project" value="UniProtKB-SubCell"/>
</dbReference>
<keyword evidence="10" id="KW-0479">Metal-binding</keyword>
<dbReference type="eggNOG" id="KOG0799">
    <property type="taxonomic scope" value="Eukaryota"/>
</dbReference>
<protein>
    <recommendedName>
        <fullName evidence="6">protein xylosyltransferase</fullName>
        <ecNumber evidence="6">2.4.2.26</ecNumber>
    </recommendedName>
    <alternativeName>
        <fullName evidence="18">Peptide O-xylosyltransferase</fullName>
    </alternativeName>
</protein>
<evidence type="ECO:0000256" key="8">
    <source>
        <dbReference type="ARBA" id="ARBA00022679"/>
    </source>
</evidence>
<evidence type="ECO:0000256" key="14">
    <source>
        <dbReference type="ARBA" id="ARBA00023034"/>
    </source>
</evidence>
<dbReference type="OrthoDB" id="2019572at2759"/>
<dbReference type="UniPathway" id="UPA00756"/>
<dbReference type="PANTHER" id="PTHR46025:SF3">
    <property type="entry name" value="XYLOSYLTRANSFERASE OXT"/>
    <property type="match status" value="1"/>
</dbReference>
<keyword evidence="8" id="KW-0808">Transferase</keyword>
<keyword evidence="7" id="KW-0328">Glycosyltransferase</keyword>
<feature type="transmembrane region" description="Helical" evidence="22">
    <location>
        <begin position="75"/>
        <end position="94"/>
    </location>
</feature>
<reference evidence="23 24" key="1">
    <citation type="submission" date="2009-08" db="EMBL/GenBank/DDBJ databases">
        <title>The Genome Sequence of Spizellomyces punctatus strain DAOM BR117.</title>
        <authorList>
            <consortium name="The Broad Institute Genome Sequencing Platform"/>
            <person name="Russ C."/>
            <person name="Cuomo C."/>
            <person name="Shea T."/>
            <person name="Young S.K."/>
            <person name="Zeng Q."/>
            <person name="Koehrsen M."/>
            <person name="Haas B."/>
            <person name="Borodovsky M."/>
            <person name="Guigo R."/>
            <person name="Alvarado L."/>
            <person name="Berlin A."/>
            <person name="Bochicchio J."/>
            <person name="Borenstein D."/>
            <person name="Chapman S."/>
            <person name="Chen Z."/>
            <person name="Engels R."/>
            <person name="Freedman E."/>
            <person name="Gellesch M."/>
            <person name="Goldberg J."/>
            <person name="Griggs A."/>
            <person name="Gujja S."/>
            <person name="Heiman D."/>
            <person name="Hepburn T."/>
            <person name="Howarth C."/>
            <person name="Jen D."/>
            <person name="Larson L."/>
            <person name="Lewis B."/>
            <person name="Mehta T."/>
            <person name="Park D."/>
            <person name="Pearson M."/>
            <person name="Roberts A."/>
            <person name="Saif S."/>
            <person name="Shenoy N."/>
            <person name="Sisk P."/>
            <person name="Stolte C."/>
            <person name="Sykes S."/>
            <person name="Thomson T."/>
            <person name="Walk T."/>
            <person name="White J."/>
            <person name="Yandava C."/>
            <person name="Burger G."/>
            <person name="Gray M.W."/>
            <person name="Holland P.W.H."/>
            <person name="King N."/>
            <person name="Lang F.B.F."/>
            <person name="Roger A.J."/>
            <person name="Ruiz-Trillo I."/>
            <person name="Lander E."/>
            <person name="Nusbaum C."/>
        </authorList>
    </citation>
    <scope>NUCLEOTIDE SEQUENCE [LARGE SCALE GENOMIC DNA]</scope>
    <source>
        <strain evidence="23 24">DAOM BR117</strain>
    </source>
</reference>
<evidence type="ECO:0000256" key="18">
    <source>
        <dbReference type="ARBA" id="ARBA00042865"/>
    </source>
</evidence>
<dbReference type="VEuPathDB" id="FungiDB:SPPG_04391"/>
<keyword evidence="9 22" id="KW-0812">Transmembrane</keyword>
<feature type="region of interest" description="Disordered" evidence="21">
    <location>
        <begin position="137"/>
        <end position="226"/>
    </location>
</feature>
<evidence type="ECO:0000256" key="3">
    <source>
        <dbReference type="ARBA" id="ARBA00004840"/>
    </source>
</evidence>
<feature type="region of interest" description="Disordered" evidence="21">
    <location>
        <begin position="453"/>
        <end position="540"/>
    </location>
</feature>
<comment type="subcellular location">
    <subcellularLocation>
        <location evidence="2">Endoplasmic reticulum membrane</location>
        <topology evidence="2">Single-pass type II membrane protein</topology>
    </subcellularLocation>
    <subcellularLocation>
        <location evidence="1">Golgi apparatus membrane</location>
        <topology evidence="1">Single-pass type II membrane protein</topology>
    </subcellularLocation>
</comment>
<evidence type="ECO:0000256" key="21">
    <source>
        <dbReference type="SAM" id="MobiDB-lite"/>
    </source>
</evidence>
<feature type="compositionally biased region" description="Basic and acidic residues" evidence="21">
    <location>
        <begin position="152"/>
        <end position="172"/>
    </location>
</feature>
<comment type="catalytic activity">
    <reaction evidence="19">
        <text>UDP-alpha-D-xylose + L-seryl-[protein] = 3-O-(beta-D-xylosyl)-L-seryl-[protein] + UDP + H(+)</text>
        <dbReference type="Rhea" id="RHEA:50192"/>
        <dbReference type="Rhea" id="RHEA-COMP:9863"/>
        <dbReference type="Rhea" id="RHEA-COMP:12567"/>
        <dbReference type="ChEBI" id="CHEBI:15378"/>
        <dbReference type="ChEBI" id="CHEBI:29999"/>
        <dbReference type="ChEBI" id="CHEBI:57632"/>
        <dbReference type="ChEBI" id="CHEBI:58223"/>
        <dbReference type="ChEBI" id="CHEBI:132085"/>
        <dbReference type="EC" id="2.4.2.26"/>
    </reaction>
</comment>
<evidence type="ECO:0000256" key="16">
    <source>
        <dbReference type="ARBA" id="ARBA00023157"/>
    </source>
</evidence>
<evidence type="ECO:0000256" key="7">
    <source>
        <dbReference type="ARBA" id="ARBA00022676"/>
    </source>
</evidence>
<evidence type="ECO:0000256" key="20">
    <source>
        <dbReference type="SAM" id="Coils"/>
    </source>
</evidence>
<keyword evidence="17" id="KW-0325">Glycoprotein</keyword>